<dbReference type="InterPro" id="IPR003593">
    <property type="entry name" value="AAA+_ATPase"/>
</dbReference>
<reference evidence="8 9" key="1">
    <citation type="submission" date="2019-12" db="EMBL/GenBank/DDBJ databases">
        <title>Comparative genomics gives insights into the taxonomy of the Azoarcus-Aromatoleum group and reveals separate origins of nif in the plant-associated Azoarcus and non-plant-associated Aromatoleum sub-groups.</title>
        <authorList>
            <person name="Lafos M."/>
            <person name="Maluk M."/>
            <person name="Batista M."/>
            <person name="Junghare M."/>
            <person name="Carmona M."/>
            <person name="Faoro H."/>
            <person name="Cruz L.M."/>
            <person name="Battistoni F."/>
            <person name="De Souza E."/>
            <person name="Pedrosa F."/>
            <person name="Chen W.-M."/>
            <person name="Poole P.S."/>
            <person name="Dixon R.A."/>
            <person name="James E.K."/>
        </authorList>
    </citation>
    <scope>NUCLEOTIDE SEQUENCE [LARGE SCALE GENOMIC DNA]</scope>
    <source>
        <strain evidence="8 9">T</strain>
    </source>
</reference>
<evidence type="ECO:0000256" key="4">
    <source>
        <dbReference type="ARBA" id="ARBA00022741"/>
    </source>
</evidence>
<gene>
    <name evidence="8" type="primary">proV</name>
    <name evidence="8" type="ORF">GPA27_05820</name>
</gene>
<dbReference type="SMART" id="SM00382">
    <property type="entry name" value="AAA"/>
    <property type="match status" value="1"/>
</dbReference>
<dbReference type="Gene3D" id="3.10.580.10">
    <property type="entry name" value="CBS-domain"/>
    <property type="match status" value="1"/>
</dbReference>
<comment type="caution">
    <text evidence="8">The sequence shown here is derived from an EMBL/GenBank/DDBJ whole genome shotgun (WGS) entry which is preliminary data.</text>
</comment>
<dbReference type="InterPro" id="IPR005892">
    <property type="entry name" value="Gly-betaine_transp_ATP-bd"/>
</dbReference>
<dbReference type="PANTHER" id="PTHR43869:SF1">
    <property type="entry name" value="GLYCINE BETAINE_PROLINE BETAINE TRANSPORT SYSTEM ATP-BINDING PROTEIN PROV"/>
    <property type="match status" value="1"/>
</dbReference>
<comment type="subcellular location">
    <subcellularLocation>
        <location evidence="6">Cell inner membrane</location>
        <topology evidence="6">Peripheral membrane protein</topology>
    </subcellularLocation>
</comment>
<dbReference type="NCBIfam" id="TIGR01186">
    <property type="entry name" value="proV"/>
    <property type="match status" value="1"/>
</dbReference>
<evidence type="ECO:0000313" key="8">
    <source>
        <dbReference type="EMBL" id="NMF96902.1"/>
    </source>
</evidence>
<dbReference type="EMBL" id="WTVS01000009">
    <property type="protein sequence ID" value="NMF96902.1"/>
    <property type="molecule type" value="Genomic_DNA"/>
</dbReference>
<keyword evidence="9" id="KW-1185">Reference proteome</keyword>
<dbReference type="Proteomes" id="UP000634522">
    <property type="component" value="Unassembled WGS sequence"/>
</dbReference>
<comment type="catalytic activity">
    <reaction evidence="6">
        <text>a quaternary ammonium(out) + ATP + H2O = a quaternary ammonium(in) + ADP + phosphate + H(+)</text>
        <dbReference type="Rhea" id="RHEA:11036"/>
        <dbReference type="ChEBI" id="CHEBI:15377"/>
        <dbReference type="ChEBI" id="CHEBI:15378"/>
        <dbReference type="ChEBI" id="CHEBI:30616"/>
        <dbReference type="ChEBI" id="CHEBI:35267"/>
        <dbReference type="ChEBI" id="CHEBI:43474"/>
        <dbReference type="ChEBI" id="CHEBI:456216"/>
    </reaction>
</comment>
<evidence type="ECO:0000256" key="2">
    <source>
        <dbReference type="ARBA" id="ARBA00022448"/>
    </source>
</evidence>
<evidence type="ECO:0000259" key="7">
    <source>
        <dbReference type="PROSITE" id="PS50893"/>
    </source>
</evidence>
<dbReference type="InterPro" id="IPR027417">
    <property type="entry name" value="P-loop_NTPase"/>
</dbReference>
<dbReference type="SUPFAM" id="SSF52540">
    <property type="entry name" value="P-loop containing nucleoside triphosphate hydrolases"/>
    <property type="match status" value="1"/>
</dbReference>
<evidence type="ECO:0000256" key="1">
    <source>
        <dbReference type="ARBA" id="ARBA00005417"/>
    </source>
</evidence>
<protein>
    <recommendedName>
        <fullName evidence="6">Quaternary amine transport ATP-binding protein</fullName>
        <ecNumber evidence="6">7.6.2.9</ecNumber>
    </recommendedName>
</protein>
<sequence>MKQKIVAKGLHKIFGRSPEAALEMLRKGLSKDEIFQQTGTVVGVQDANFAVNEGEIFVIMGLSGSGKSTLIRLLNRLIEPTVGQILVDGVDVATMSKAQLVALRRRDMAMVFQSFALLPHLTVLDNAAFGLEVAGVGRKERERRALEVLDEVGLKAFAGKRPAELSGGMQQRVGLARALVVDPSLMLMDEAFSALDPLKRTEMQELLLTLQKEHKRTIIFVSHDLDEAFRIGNRIAIMEGGRIVQIGSPDEILRNPADDYVRAFFKGVDVRRYLTARDVARPDEVLVMEAPADVNAGFHSAIDRLRQMRRNYGFVVDKEQRVLGTVSIDSMLRCLAEGRSTLEQALLDDIQPVPGDTRVSELISNIVRNPYPLPIIDCERRYLGAVTQTILLRNMAQETANV</sequence>
<dbReference type="Pfam" id="PF00005">
    <property type="entry name" value="ABC_tran"/>
    <property type="match status" value="1"/>
</dbReference>
<keyword evidence="3" id="KW-1003">Cell membrane</keyword>
<organism evidence="8 9">
    <name type="scientific">Aromatoleum toluolicum</name>
    <dbReference type="NCBI Taxonomy" id="90060"/>
    <lineage>
        <taxon>Bacteria</taxon>
        <taxon>Pseudomonadati</taxon>
        <taxon>Pseudomonadota</taxon>
        <taxon>Betaproteobacteria</taxon>
        <taxon>Rhodocyclales</taxon>
        <taxon>Rhodocyclaceae</taxon>
        <taxon>Aromatoleum</taxon>
    </lineage>
</organism>
<evidence type="ECO:0000256" key="6">
    <source>
        <dbReference type="RuleBase" id="RU369116"/>
    </source>
</evidence>
<evidence type="ECO:0000256" key="5">
    <source>
        <dbReference type="ARBA" id="ARBA00022840"/>
    </source>
</evidence>
<comment type="similarity">
    <text evidence="1 6">Belongs to the ABC transporter superfamily.</text>
</comment>
<keyword evidence="5 6" id="KW-0067">ATP-binding</keyword>
<dbReference type="SUPFAM" id="SSF54631">
    <property type="entry name" value="CBS-domain pair"/>
    <property type="match status" value="1"/>
</dbReference>
<name>A0ABX1NCB5_9RHOO</name>
<keyword evidence="4 6" id="KW-0547">Nucleotide-binding</keyword>
<dbReference type="PROSITE" id="PS50893">
    <property type="entry name" value="ABC_TRANSPORTER_2"/>
    <property type="match status" value="1"/>
</dbReference>
<dbReference type="Gene3D" id="3.40.50.300">
    <property type="entry name" value="P-loop containing nucleotide triphosphate hydrolases"/>
    <property type="match status" value="1"/>
</dbReference>
<dbReference type="PANTHER" id="PTHR43869">
    <property type="entry name" value="GLYCINE BETAINE/PROLINE BETAINE TRANSPORT SYSTEM ATP-BINDING PROTEIN PROV"/>
    <property type="match status" value="1"/>
</dbReference>
<accession>A0ABX1NCB5</accession>
<dbReference type="EC" id="7.6.2.9" evidence="6"/>
<dbReference type="InterPro" id="IPR017871">
    <property type="entry name" value="ABC_transporter-like_CS"/>
</dbReference>
<evidence type="ECO:0000256" key="3">
    <source>
        <dbReference type="ARBA" id="ARBA00022475"/>
    </source>
</evidence>
<dbReference type="CDD" id="cd03294">
    <property type="entry name" value="ABC_Pro_Gly_Betaine"/>
    <property type="match status" value="1"/>
</dbReference>
<keyword evidence="6" id="KW-0472">Membrane</keyword>
<dbReference type="GO" id="GO:0005524">
    <property type="term" value="F:ATP binding"/>
    <property type="evidence" value="ECO:0007669"/>
    <property type="project" value="UniProtKB-KW"/>
</dbReference>
<dbReference type="RefSeq" id="WP_169138503.1">
    <property type="nucleotide sequence ID" value="NZ_WTVS01000009.1"/>
</dbReference>
<proteinExistence type="inferred from homology"/>
<feature type="domain" description="ABC transporter" evidence="7">
    <location>
        <begin position="29"/>
        <end position="265"/>
    </location>
</feature>
<comment type="subunit">
    <text evidence="6">The complex is probably composed of two ATP-binding proteins, two transmembrane proteins and a solute-binding protein.</text>
</comment>
<keyword evidence="6" id="KW-0997">Cell inner membrane</keyword>
<dbReference type="NCBIfam" id="NF007480">
    <property type="entry name" value="PRK10070.1"/>
    <property type="match status" value="1"/>
</dbReference>
<dbReference type="InterPro" id="IPR046342">
    <property type="entry name" value="CBS_dom_sf"/>
</dbReference>
<dbReference type="InterPro" id="IPR003439">
    <property type="entry name" value="ABC_transporter-like_ATP-bd"/>
</dbReference>
<keyword evidence="2 6" id="KW-0813">Transport</keyword>
<evidence type="ECO:0000313" key="9">
    <source>
        <dbReference type="Proteomes" id="UP000634522"/>
    </source>
</evidence>
<dbReference type="PROSITE" id="PS00211">
    <property type="entry name" value="ABC_TRANSPORTER_1"/>
    <property type="match status" value="1"/>
</dbReference>
<dbReference type="InterPro" id="IPR051921">
    <property type="entry name" value="ABC_osmolyte_uptake_ATP-bind"/>
</dbReference>